<dbReference type="InterPro" id="IPR050725">
    <property type="entry name" value="CysQ/Inositol_MonoPase"/>
</dbReference>
<feature type="domain" description="DUF8021" evidence="1">
    <location>
        <begin position="265"/>
        <end position="372"/>
    </location>
</feature>
<evidence type="ECO:0000313" key="3">
    <source>
        <dbReference type="Proteomes" id="UP001597286"/>
    </source>
</evidence>
<evidence type="ECO:0000313" key="2">
    <source>
        <dbReference type="EMBL" id="MFD1812765.1"/>
    </source>
</evidence>
<protein>
    <submittedName>
        <fullName evidence="2">3'(2'),5'-bisphosphate nucleotidase CysQ</fullName>
        <ecNumber evidence="2">3.1.3.7</ecNumber>
    </submittedName>
</protein>
<reference evidence="3" key="1">
    <citation type="journal article" date="2019" name="Int. J. Syst. Evol. Microbiol.">
        <title>The Global Catalogue of Microorganisms (GCM) 10K type strain sequencing project: providing services to taxonomists for standard genome sequencing and annotation.</title>
        <authorList>
            <consortium name="The Broad Institute Genomics Platform"/>
            <consortium name="The Broad Institute Genome Sequencing Center for Infectious Disease"/>
            <person name="Wu L."/>
            <person name="Ma J."/>
        </authorList>
    </citation>
    <scope>NUCLEOTIDE SEQUENCE [LARGE SCALE GENOMIC DNA]</scope>
    <source>
        <strain evidence="3">DT72</strain>
    </source>
</reference>
<accession>A0ABW4P2T2</accession>
<dbReference type="SUPFAM" id="SSF56655">
    <property type="entry name" value="Carbohydrate phosphatase"/>
    <property type="match status" value="1"/>
</dbReference>
<dbReference type="GO" id="GO:0008441">
    <property type="term" value="F:3'(2'),5'-bisphosphate nucleotidase activity"/>
    <property type="evidence" value="ECO:0007669"/>
    <property type="project" value="UniProtKB-EC"/>
</dbReference>
<dbReference type="PANTHER" id="PTHR43028:SF5">
    <property type="entry name" value="3'(2'),5'-BISPHOSPHATE NUCLEOTIDASE 1"/>
    <property type="match status" value="1"/>
</dbReference>
<dbReference type="InterPro" id="IPR000760">
    <property type="entry name" value="Inositol_monophosphatase-like"/>
</dbReference>
<dbReference type="Gene3D" id="3.30.540.10">
    <property type="entry name" value="Fructose-1,6-Bisphosphatase, subunit A, domain 1"/>
    <property type="match status" value="1"/>
</dbReference>
<sequence length="375" mass="39771">MSTDFELDDAQLAAELAARAGDLLLDLRDRELGTDPLPKDDARALSRRGDADANGLLLAMLADHRPGDAVLSEESVDDPARLGAARVWIIDPLDGSREFGLPGRPDWAVHVALWERDAGITAAAVAQPALGRVYRSDTCSAAFTDHARPRILVSDSRPPEFAAPLAERIGGDLQPMGSAGAKAMAVLRGDADAYVHAGGQWEWDSAAPVGVALAAGLHCSRVDGTELRYNEAHPYLPDLLICRPDLAPALLSGIADLTGAAADSPRVAMVREYLGSLLSHDASKVRLAADCFRVENGRRTGESGPEIVRELETGAQYLPLTAIRELTFTEFGTDVVARFLLDMSVGDETSTVALTEHFAVPGAEIAAVTAIIEPA</sequence>
<comment type="caution">
    <text evidence="2">The sequence shown here is derived from an EMBL/GenBank/DDBJ whole genome shotgun (WGS) entry which is preliminary data.</text>
</comment>
<keyword evidence="2" id="KW-0378">Hydrolase</keyword>
<dbReference type="PANTHER" id="PTHR43028">
    <property type="entry name" value="3'(2'),5'-BISPHOSPHATE NUCLEOTIDASE 1"/>
    <property type="match status" value="1"/>
</dbReference>
<dbReference type="CDD" id="cd01638">
    <property type="entry name" value="CysQ"/>
    <property type="match status" value="1"/>
</dbReference>
<dbReference type="RefSeq" id="WP_378485296.1">
    <property type="nucleotide sequence ID" value="NZ_JBHUFB010000010.1"/>
</dbReference>
<dbReference type="InterPro" id="IPR058334">
    <property type="entry name" value="DUF8021"/>
</dbReference>
<proteinExistence type="predicted"/>
<dbReference type="Pfam" id="PF00459">
    <property type="entry name" value="Inositol_P"/>
    <property type="match status" value="1"/>
</dbReference>
<name>A0ABW4P2T2_9NOCA</name>
<dbReference type="Proteomes" id="UP001597286">
    <property type="component" value="Unassembled WGS sequence"/>
</dbReference>
<keyword evidence="3" id="KW-1185">Reference proteome</keyword>
<organism evidence="2 3">
    <name type="scientific">Rhodococcus gannanensis</name>
    <dbReference type="NCBI Taxonomy" id="1960308"/>
    <lineage>
        <taxon>Bacteria</taxon>
        <taxon>Bacillati</taxon>
        <taxon>Actinomycetota</taxon>
        <taxon>Actinomycetes</taxon>
        <taxon>Mycobacteriales</taxon>
        <taxon>Nocardiaceae</taxon>
        <taxon>Rhodococcus</taxon>
    </lineage>
</organism>
<evidence type="ECO:0000259" key="1">
    <source>
        <dbReference type="Pfam" id="PF26061"/>
    </source>
</evidence>
<gene>
    <name evidence="2" type="ORF">ACFSJG_11110</name>
</gene>
<dbReference type="Pfam" id="PF26061">
    <property type="entry name" value="DUF8021"/>
    <property type="match status" value="1"/>
</dbReference>
<dbReference type="EMBL" id="JBHUFB010000010">
    <property type="protein sequence ID" value="MFD1812765.1"/>
    <property type="molecule type" value="Genomic_DNA"/>
</dbReference>
<dbReference type="EC" id="3.1.3.7" evidence="2"/>
<dbReference type="Gene3D" id="3.40.190.80">
    <property type="match status" value="1"/>
</dbReference>